<protein>
    <recommendedName>
        <fullName evidence="7">PHD-type domain-containing protein</fullName>
    </recommendedName>
</protein>
<evidence type="ECO:0000256" key="5">
    <source>
        <dbReference type="ARBA" id="ARBA00023163"/>
    </source>
</evidence>
<dbReference type="InterPro" id="IPR001965">
    <property type="entry name" value="Znf_PHD"/>
</dbReference>
<keyword evidence="3" id="KW-0862">Zinc</keyword>
<keyword evidence="1" id="KW-0479">Metal-binding</keyword>
<sequence>MMMVMPDTMAKRKARSKIYGLRTFLDPGCPTDFFGAFRDNVRRFLRECAEVEERATAGMPTWCTLLVEEQSGVVMPLYTVEECVCRSLTPFCDHCRCTGWSHHLVSKRRYHLIIPFDDDWDKPLRSNAFFLHNHLLHALIHCNGFGHLLLLNGREGGSRFVSGSLLMDLFDRFCTALRTRAVSLEDVSRNGSIELRLLLGVAQGAPWFARWGYNFFRGSYGVTKESYDHALHLLASLCLEDLIADLFDTGQRGASRELRRVVFAYRGLCLPDRETPPLVTIRDLLRFLLDLKRRPPQQTSPPLKKPLLLLPPTPASSAVPSRRPIKKVGRKACRDFAKVAVELQSRWPLRRLYSSAQVIVDALKQHGRKMTRQEVREAARLTIGDTGLLDFVLKSLGDCIVGDQVVRRVSNPATRVLEFSLEEIPSSAASMTAAVQEEEHEQDNELMIFARPVWPSVRQVERDLLVVYRGMMAGQPDATADVLDAKHWVKQWGLEDEVDDRLRFLVRWGPNPEELEELTRALPPAEVVVVEATASVAELRVEAERALQDTYCVLDGFRVEEVKGVKGEERDPVLLGGAESGAVLWVRGEGADMSCPLRYEGGADTWSVRCACGARDDDGERMVACDACDVWHHTRCAGIDDEEPVPSLFFCTKCGRSMVAAANFMEE</sequence>
<dbReference type="InterPro" id="IPR011011">
    <property type="entry name" value="Znf_FYVE_PHD"/>
</dbReference>
<evidence type="ECO:0000259" key="7">
    <source>
        <dbReference type="PROSITE" id="PS50016"/>
    </source>
</evidence>
<feature type="domain" description="PHD-type" evidence="7">
    <location>
        <begin position="607"/>
        <end position="657"/>
    </location>
</feature>
<evidence type="ECO:0000256" key="6">
    <source>
        <dbReference type="PROSITE-ProRule" id="PRU00146"/>
    </source>
</evidence>
<dbReference type="PROSITE" id="PS50016">
    <property type="entry name" value="ZF_PHD_2"/>
    <property type="match status" value="1"/>
</dbReference>
<dbReference type="CDD" id="cd15556">
    <property type="entry name" value="PHD_MMD1_like"/>
    <property type="match status" value="1"/>
</dbReference>
<dbReference type="Pfam" id="PF00628">
    <property type="entry name" value="PHD"/>
    <property type="match status" value="1"/>
</dbReference>
<evidence type="ECO:0000313" key="8">
    <source>
        <dbReference type="EMBL" id="WOL02599.1"/>
    </source>
</evidence>
<dbReference type="Pfam" id="PF25874">
    <property type="entry name" value="WHD_plant_repro"/>
    <property type="match status" value="1"/>
</dbReference>
<keyword evidence="4" id="KW-0805">Transcription regulation</keyword>
<keyword evidence="5" id="KW-0804">Transcription</keyword>
<dbReference type="Pfam" id="PF25565">
    <property type="entry name" value="Ubiquitin_At1g33420"/>
    <property type="match status" value="1"/>
</dbReference>
<dbReference type="InterPro" id="IPR019787">
    <property type="entry name" value="Znf_PHD-finger"/>
</dbReference>
<gene>
    <name evidence="8" type="ORF">Cni_G11318</name>
</gene>
<keyword evidence="9" id="KW-1185">Reference proteome</keyword>
<dbReference type="InterPro" id="IPR057765">
    <property type="entry name" value="MS1-like_ubiquitin"/>
</dbReference>
<evidence type="ECO:0000313" key="9">
    <source>
        <dbReference type="Proteomes" id="UP001327560"/>
    </source>
</evidence>
<dbReference type="AlphaFoldDB" id="A0AAQ3K7J2"/>
<accession>A0AAQ3K7J2</accession>
<dbReference type="InterPro" id="IPR058054">
    <property type="entry name" value="Znf_MS1-like"/>
</dbReference>
<dbReference type="Gene3D" id="3.30.40.10">
    <property type="entry name" value="Zinc/RING finger domain, C3HC4 (zinc finger)"/>
    <property type="match status" value="1"/>
</dbReference>
<keyword evidence="2 6" id="KW-0863">Zinc-finger</keyword>
<dbReference type="EMBL" id="CP136892">
    <property type="protein sequence ID" value="WOL02599.1"/>
    <property type="molecule type" value="Genomic_DNA"/>
</dbReference>
<dbReference type="InterPro" id="IPR059080">
    <property type="entry name" value="WHD_PTC1"/>
</dbReference>
<dbReference type="PANTHER" id="PTHR46201">
    <property type="entry name" value="PHD FINGER PROTEIN MALE MEIOCYTE DEATH 1-RELATED"/>
    <property type="match status" value="1"/>
</dbReference>
<dbReference type="GO" id="GO:0008270">
    <property type="term" value="F:zinc ion binding"/>
    <property type="evidence" value="ECO:0007669"/>
    <property type="project" value="UniProtKB-KW"/>
</dbReference>
<dbReference type="PANTHER" id="PTHR46201:SF9">
    <property type="entry name" value="PHD FINGER PROTEIN MALE MEIOCYTE DEATH 1"/>
    <property type="match status" value="1"/>
</dbReference>
<evidence type="ECO:0000256" key="2">
    <source>
        <dbReference type="ARBA" id="ARBA00022771"/>
    </source>
</evidence>
<reference evidence="8 9" key="1">
    <citation type="submission" date="2023-10" db="EMBL/GenBank/DDBJ databases">
        <title>Chromosome-scale genome assembly provides insights into flower coloration mechanisms of Canna indica.</title>
        <authorList>
            <person name="Li C."/>
        </authorList>
    </citation>
    <scope>NUCLEOTIDE SEQUENCE [LARGE SCALE GENOMIC DNA]</scope>
    <source>
        <tissue evidence="8">Flower</tissue>
    </source>
</reference>
<dbReference type="InterPro" id="IPR019786">
    <property type="entry name" value="Zinc_finger_PHD-type_CS"/>
</dbReference>
<dbReference type="Proteomes" id="UP001327560">
    <property type="component" value="Chromosome 3"/>
</dbReference>
<evidence type="ECO:0000256" key="3">
    <source>
        <dbReference type="ARBA" id="ARBA00022833"/>
    </source>
</evidence>
<organism evidence="8 9">
    <name type="scientific">Canna indica</name>
    <name type="common">Indian-shot</name>
    <dbReference type="NCBI Taxonomy" id="4628"/>
    <lineage>
        <taxon>Eukaryota</taxon>
        <taxon>Viridiplantae</taxon>
        <taxon>Streptophyta</taxon>
        <taxon>Embryophyta</taxon>
        <taxon>Tracheophyta</taxon>
        <taxon>Spermatophyta</taxon>
        <taxon>Magnoliopsida</taxon>
        <taxon>Liliopsida</taxon>
        <taxon>Zingiberales</taxon>
        <taxon>Cannaceae</taxon>
        <taxon>Canna</taxon>
    </lineage>
</organism>
<name>A0AAQ3K7J2_9LILI</name>
<dbReference type="SUPFAM" id="SSF57903">
    <property type="entry name" value="FYVE/PHD zinc finger"/>
    <property type="match status" value="1"/>
</dbReference>
<dbReference type="InterPro" id="IPR013083">
    <property type="entry name" value="Znf_RING/FYVE/PHD"/>
</dbReference>
<dbReference type="PROSITE" id="PS01359">
    <property type="entry name" value="ZF_PHD_1"/>
    <property type="match status" value="1"/>
</dbReference>
<dbReference type="SMART" id="SM00249">
    <property type="entry name" value="PHD"/>
    <property type="match status" value="1"/>
</dbReference>
<proteinExistence type="predicted"/>
<evidence type="ECO:0000256" key="1">
    <source>
        <dbReference type="ARBA" id="ARBA00022723"/>
    </source>
</evidence>
<evidence type="ECO:0000256" key="4">
    <source>
        <dbReference type="ARBA" id="ARBA00023015"/>
    </source>
</evidence>